<proteinExistence type="evidence at transcript level"/>
<dbReference type="SUPFAM" id="SSF50494">
    <property type="entry name" value="Trypsin-like serine proteases"/>
    <property type="match status" value="1"/>
</dbReference>
<sequence>MIGINAAIFTQTGTSAGVGFAIPSSTVLKIAPQLIQFGKVRRAGLNVDFAPDPIAYQLNVRNGALILKVNCMYQMFACTSISLSYRTLAPP</sequence>
<accession>B4FP95</accession>
<dbReference type="ExpressionAtlas" id="B4FP95">
    <property type="expression patterns" value="baseline and differential"/>
</dbReference>
<evidence type="ECO:0000256" key="3">
    <source>
        <dbReference type="ARBA" id="ARBA00022801"/>
    </source>
</evidence>
<dbReference type="AlphaFoldDB" id="B4FP95"/>
<organism evidence="4">
    <name type="scientific">Zea mays</name>
    <name type="common">Maize</name>
    <dbReference type="NCBI Taxonomy" id="4577"/>
    <lineage>
        <taxon>Eukaryota</taxon>
        <taxon>Viridiplantae</taxon>
        <taxon>Streptophyta</taxon>
        <taxon>Embryophyta</taxon>
        <taxon>Tracheophyta</taxon>
        <taxon>Spermatophyta</taxon>
        <taxon>Magnoliopsida</taxon>
        <taxon>Liliopsida</taxon>
        <taxon>Poales</taxon>
        <taxon>Poaceae</taxon>
        <taxon>PACMAD clade</taxon>
        <taxon>Panicoideae</taxon>
        <taxon>Andropogonodae</taxon>
        <taxon>Andropogoneae</taxon>
        <taxon>Tripsacinae</taxon>
        <taxon>Zea</taxon>
    </lineage>
</organism>
<keyword evidence="3" id="KW-0378">Hydrolase</keyword>
<dbReference type="Gene3D" id="2.40.10.10">
    <property type="entry name" value="Trypsin-like serine proteases"/>
    <property type="match status" value="1"/>
</dbReference>
<reference evidence="4" key="1">
    <citation type="journal article" date="2009" name="PLoS Genet.">
        <title>Sequencing, mapping, and analysis of 27,455 maize full-length cDNAs.</title>
        <authorList>
            <person name="Soderlund C."/>
            <person name="Descour A."/>
            <person name="Kudrna D."/>
            <person name="Bomhoff M."/>
            <person name="Boyd L."/>
            <person name="Currie J."/>
            <person name="Angelova A."/>
            <person name="Collura K."/>
            <person name="Wissotski M."/>
            <person name="Ashley E."/>
            <person name="Morrow D."/>
            <person name="Fernandes J."/>
            <person name="Walbot V."/>
            <person name="Yu Y."/>
        </authorList>
    </citation>
    <scope>NUCLEOTIDE SEQUENCE</scope>
    <source>
        <strain evidence="4">B73</strain>
    </source>
</reference>
<dbReference type="EMBL" id="CM007648">
    <property type="protein sequence ID" value="ONM16937.1"/>
    <property type="molecule type" value="Genomic_DNA"/>
</dbReference>
<dbReference type="InterPro" id="IPR051201">
    <property type="entry name" value="Chloro_Bact_Ser_Proteases"/>
</dbReference>
<evidence type="ECO:0000256" key="1">
    <source>
        <dbReference type="ARBA" id="ARBA00010541"/>
    </source>
</evidence>
<reference evidence="5" key="2">
    <citation type="submission" date="2015-12" db="EMBL/GenBank/DDBJ databases">
        <title>Update maize B73 reference genome by single molecule sequencing technologies.</title>
        <authorList>
            <consortium name="Maize Genome Sequencing Project"/>
            <person name="Ware D."/>
        </authorList>
    </citation>
    <scope>NUCLEOTIDE SEQUENCE [LARGE SCALE GENOMIC DNA]</scope>
    <source>
        <tissue evidence="5">Seedling</tissue>
    </source>
</reference>
<dbReference type="InterPro" id="IPR043504">
    <property type="entry name" value="Peptidase_S1_PA_chymotrypsin"/>
</dbReference>
<comment type="similarity">
    <text evidence="1">Belongs to the peptidase S1C family.</text>
</comment>
<name>B4FP95_MAIZE</name>
<dbReference type="PANTHER" id="PTHR43343">
    <property type="entry name" value="PEPTIDASE S12"/>
    <property type="match status" value="1"/>
</dbReference>
<dbReference type="InterPro" id="IPR009003">
    <property type="entry name" value="Peptidase_S1_PA"/>
</dbReference>
<dbReference type="PANTHER" id="PTHR43343:SF3">
    <property type="entry name" value="PROTEASE DO-LIKE 8, CHLOROPLASTIC"/>
    <property type="match status" value="1"/>
</dbReference>
<evidence type="ECO:0000313" key="5">
    <source>
        <dbReference type="EMBL" id="ONM16937.1"/>
    </source>
</evidence>
<keyword evidence="2 5" id="KW-0645">Protease</keyword>
<gene>
    <name evidence="5" type="ORF">ZEAMMB73_Zm00001d003426</name>
</gene>
<evidence type="ECO:0000313" key="4">
    <source>
        <dbReference type="EMBL" id="ACF83938.1"/>
    </source>
</evidence>
<dbReference type="GO" id="GO:0006508">
    <property type="term" value="P:proteolysis"/>
    <property type="evidence" value="ECO:0007669"/>
    <property type="project" value="UniProtKB-KW"/>
</dbReference>
<protein>
    <submittedName>
        <fullName evidence="5">Protease Do-like 8 chloroplastic</fullName>
    </submittedName>
</protein>
<evidence type="ECO:0000256" key="2">
    <source>
        <dbReference type="ARBA" id="ARBA00022670"/>
    </source>
</evidence>
<dbReference type="GO" id="GO:0008233">
    <property type="term" value="F:peptidase activity"/>
    <property type="evidence" value="ECO:0007669"/>
    <property type="project" value="UniProtKB-KW"/>
</dbReference>
<dbReference type="EMBL" id="BT038933">
    <property type="protein sequence ID" value="ACF83938.1"/>
    <property type="molecule type" value="mRNA"/>
</dbReference>